<dbReference type="Proteomes" id="UP000650833">
    <property type="component" value="Unassembled WGS sequence"/>
</dbReference>
<accession>A0A8H7QF29</accession>
<protein>
    <submittedName>
        <fullName evidence="1">Uncharacterized protein</fullName>
    </submittedName>
</protein>
<dbReference type="OrthoDB" id="2246451at2759"/>
<dbReference type="AlphaFoldDB" id="A0A8H7QF29"/>
<comment type="caution">
    <text evidence="1">The sequence shown here is derived from an EMBL/GenBank/DDBJ whole genome shotgun (WGS) entry which is preliminary data.</text>
</comment>
<sequence>MSLEWEQFQYILQSEKLESIIKNREFILSFLDQLYTSLKKLNTSNQCYENYPQIGPLLTQASTHQYIGYDPDITKLVLSCLLEYAKLDLNPTNNNATIPKSNLWCIIRLRRLINAVKKTTQSPPDIDVLITKISELLNDQISNNVVLNNKLLFACLGLMHEKKAFPIIESFVKLALPPQEDAIVDLINFNPPQRLLSNQFLSYLAIDGALHKHSIAYWSNDLRTRLLLTYNELLDTEILDLIAIYIDSDQYESIHAIQHQINQHHLLKVAIALPILSEILMTKLASYVVLLLDWKVVRIMQIVYRILEAVSSCKIFSEFMPQNFYFLSNYIYSGPLDSIETRKNIVWCLSLASIRNVWPLIDSLVNWSQTSDLWTSKLEDILVYINWIICPSKDNRESQSFSDLKSWIQSSQGILQLRRIALPINSNTFFACF</sequence>
<evidence type="ECO:0000313" key="1">
    <source>
        <dbReference type="EMBL" id="KAG2190528.1"/>
    </source>
</evidence>
<evidence type="ECO:0000313" key="2">
    <source>
        <dbReference type="Proteomes" id="UP000650833"/>
    </source>
</evidence>
<dbReference type="EMBL" id="JAEPRC010000950">
    <property type="protein sequence ID" value="KAG2190528.1"/>
    <property type="molecule type" value="Genomic_DNA"/>
</dbReference>
<name>A0A8H7QF29_9FUNG</name>
<organism evidence="1 2">
    <name type="scientific">Mucor plumbeus</name>
    <dbReference type="NCBI Taxonomy" id="97098"/>
    <lineage>
        <taxon>Eukaryota</taxon>
        <taxon>Fungi</taxon>
        <taxon>Fungi incertae sedis</taxon>
        <taxon>Mucoromycota</taxon>
        <taxon>Mucoromycotina</taxon>
        <taxon>Mucoromycetes</taxon>
        <taxon>Mucorales</taxon>
        <taxon>Mucorineae</taxon>
        <taxon>Mucoraceae</taxon>
        <taxon>Mucor</taxon>
    </lineage>
</organism>
<reference evidence="1" key="1">
    <citation type="submission" date="2020-12" db="EMBL/GenBank/DDBJ databases">
        <title>Metabolic potential, ecology and presence of endohyphal bacteria is reflected in genomic diversity of Mucoromycotina.</title>
        <authorList>
            <person name="Muszewska A."/>
            <person name="Okrasinska A."/>
            <person name="Steczkiewicz K."/>
            <person name="Drgas O."/>
            <person name="Orlowska M."/>
            <person name="Perlinska-Lenart U."/>
            <person name="Aleksandrzak-Piekarczyk T."/>
            <person name="Szatraj K."/>
            <person name="Zielenkiewicz U."/>
            <person name="Pilsyk S."/>
            <person name="Malc E."/>
            <person name="Mieczkowski P."/>
            <person name="Kruszewska J.S."/>
            <person name="Biernat P."/>
            <person name="Pawlowska J."/>
        </authorList>
    </citation>
    <scope>NUCLEOTIDE SEQUENCE</scope>
    <source>
        <strain evidence="1">CBS 226.32</strain>
    </source>
</reference>
<gene>
    <name evidence="1" type="ORF">INT46_004880</name>
</gene>
<keyword evidence="2" id="KW-1185">Reference proteome</keyword>
<proteinExistence type="predicted"/>